<feature type="active site" evidence="4">
    <location>
        <position position="23"/>
    </location>
</feature>
<keyword evidence="7" id="KW-1185">Reference proteome</keyword>
<dbReference type="InterPro" id="IPR035909">
    <property type="entry name" value="CheB_C"/>
</dbReference>
<accession>A0A4Y9S2Y6</accession>
<comment type="caution">
    <text evidence="6">The sequence shown here is derived from an EMBL/GenBank/DDBJ whole genome shotgun (WGS) entry which is preliminary data.</text>
</comment>
<dbReference type="GO" id="GO:0005737">
    <property type="term" value="C:cytoplasm"/>
    <property type="evidence" value="ECO:0007669"/>
    <property type="project" value="InterPro"/>
</dbReference>
<dbReference type="PANTHER" id="PTHR42872">
    <property type="entry name" value="PROTEIN-GLUTAMATE METHYLESTERASE/PROTEIN-GLUTAMINE GLUTAMINASE"/>
    <property type="match status" value="1"/>
</dbReference>
<feature type="domain" description="CheB-type methylesterase" evidence="5">
    <location>
        <begin position="11"/>
        <end position="195"/>
    </location>
</feature>
<dbReference type="AlphaFoldDB" id="A0A4Y9S2Y6"/>
<dbReference type="CDD" id="cd16433">
    <property type="entry name" value="CheB"/>
    <property type="match status" value="1"/>
</dbReference>
<keyword evidence="1 4" id="KW-0378">Hydrolase</keyword>
<evidence type="ECO:0000256" key="3">
    <source>
        <dbReference type="ARBA" id="ARBA00048267"/>
    </source>
</evidence>
<dbReference type="Pfam" id="PF01339">
    <property type="entry name" value="CheB_methylest"/>
    <property type="match status" value="1"/>
</dbReference>
<dbReference type="RefSeq" id="WP_135208499.1">
    <property type="nucleotide sequence ID" value="NZ_SPVF01000223.1"/>
</dbReference>
<evidence type="ECO:0000256" key="1">
    <source>
        <dbReference type="ARBA" id="ARBA00022801"/>
    </source>
</evidence>
<evidence type="ECO:0000256" key="4">
    <source>
        <dbReference type="PROSITE-ProRule" id="PRU00050"/>
    </source>
</evidence>
<proteinExistence type="predicted"/>
<evidence type="ECO:0000313" key="7">
    <source>
        <dbReference type="Proteomes" id="UP000298438"/>
    </source>
</evidence>
<gene>
    <name evidence="6" type="ORF">E4L96_17490</name>
</gene>
<evidence type="ECO:0000256" key="2">
    <source>
        <dbReference type="ARBA" id="ARBA00039140"/>
    </source>
</evidence>
<protein>
    <recommendedName>
        <fullName evidence="2">protein-glutamate methylesterase</fullName>
        <ecNumber evidence="2">3.1.1.61</ecNumber>
    </recommendedName>
</protein>
<reference evidence="6 7" key="1">
    <citation type="submission" date="2019-03" db="EMBL/GenBank/DDBJ databases">
        <title>Draft Genome Sequence of Massilia arenosa sp. nov., a Novel Massilia Species Isolated from a Sandy-loam Maize Soil.</title>
        <authorList>
            <person name="Raths R."/>
            <person name="Peta V."/>
            <person name="Bucking H."/>
        </authorList>
    </citation>
    <scope>NUCLEOTIDE SEQUENCE [LARGE SCALE GENOMIC DNA]</scope>
    <source>
        <strain evidence="6 7">MC02</strain>
    </source>
</reference>
<evidence type="ECO:0000313" key="6">
    <source>
        <dbReference type="EMBL" id="TFW15850.1"/>
    </source>
</evidence>
<feature type="active site" evidence="4">
    <location>
        <position position="50"/>
    </location>
</feature>
<dbReference type="PROSITE" id="PS50122">
    <property type="entry name" value="CHEB"/>
    <property type="match status" value="1"/>
</dbReference>
<keyword evidence="4" id="KW-0145">Chemotaxis</keyword>
<dbReference type="PANTHER" id="PTHR42872:SF6">
    <property type="entry name" value="PROTEIN-GLUTAMATE METHYLESTERASE_PROTEIN-GLUTAMINE GLUTAMINASE"/>
    <property type="match status" value="1"/>
</dbReference>
<feature type="active site" evidence="4">
    <location>
        <position position="143"/>
    </location>
</feature>
<dbReference type="Proteomes" id="UP000298438">
    <property type="component" value="Unassembled WGS sequence"/>
</dbReference>
<dbReference type="OrthoDB" id="9791760at2"/>
<name>A0A4Y9S2Y6_9BURK</name>
<evidence type="ECO:0000259" key="5">
    <source>
        <dbReference type="PROSITE" id="PS50122"/>
    </source>
</evidence>
<dbReference type="SUPFAM" id="SSF52738">
    <property type="entry name" value="Methylesterase CheB, C-terminal domain"/>
    <property type="match status" value="1"/>
</dbReference>
<dbReference type="GO" id="GO:0006935">
    <property type="term" value="P:chemotaxis"/>
    <property type="evidence" value="ECO:0007669"/>
    <property type="project" value="UniProtKB-UniRule"/>
</dbReference>
<dbReference type="Gene3D" id="3.40.50.180">
    <property type="entry name" value="Methylesterase CheB, C-terminal domain"/>
    <property type="match status" value="1"/>
</dbReference>
<dbReference type="GO" id="GO:0000156">
    <property type="term" value="F:phosphorelay response regulator activity"/>
    <property type="evidence" value="ECO:0007669"/>
    <property type="project" value="InterPro"/>
</dbReference>
<dbReference type="EC" id="3.1.1.61" evidence="2"/>
<dbReference type="EMBL" id="SPVF01000223">
    <property type="protein sequence ID" value="TFW15850.1"/>
    <property type="molecule type" value="Genomic_DNA"/>
</dbReference>
<sequence>MKTTVTREELAARGIEAIVIGGSAGGVDALLQLLPGLPADLPLPVMVVLHIPPNRDSRLAELFQNRAAYTVREAQDKEPVAPGAVYFAGAGYHLSVERDRCFSLSLDAPVHFARPAIDVLMESAADAFGPAVAGVLLTGANHDGADGLAAIGRAGGLTVVQDPAEAPVPTMPAHAIGVRAPDYVLPLAGIRELLMMLETR</sequence>
<organism evidence="6 7">
    <name type="scientific">Zemynaea arenosa</name>
    <dbReference type="NCBI Taxonomy" id="2561931"/>
    <lineage>
        <taxon>Bacteria</taxon>
        <taxon>Pseudomonadati</taxon>
        <taxon>Pseudomonadota</taxon>
        <taxon>Betaproteobacteria</taxon>
        <taxon>Burkholderiales</taxon>
        <taxon>Oxalobacteraceae</taxon>
        <taxon>Telluria group</taxon>
        <taxon>Zemynaea</taxon>
    </lineage>
</organism>
<dbReference type="GO" id="GO:0008984">
    <property type="term" value="F:protein-glutamate methylesterase activity"/>
    <property type="evidence" value="ECO:0007669"/>
    <property type="project" value="UniProtKB-EC"/>
</dbReference>
<comment type="catalytic activity">
    <reaction evidence="3">
        <text>[protein]-L-glutamate 5-O-methyl ester + H2O = L-glutamyl-[protein] + methanol + H(+)</text>
        <dbReference type="Rhea" id="RHEA:23236"/>
        <dbReference type="Rhea" id="RHEA-COMP:10208"/>
        <dbReference type="Rhea" id="RHEA-COMP:10311"/>
        <dbReference type="ChEBI" id="CHEBI:15377"/>
        <dbReference type="ChEBI" id="CHEBI:15378"/>
        <dbReference type="ChEBI" id="CHEBI:17790"/>
        <dbReference type="ChEBI" id="CHEBI:29973"/>
        <dbReference type="ChEBI" id="CHEBI:82795"/>
        <dbReference type="EC" id="3.1.1.61"/>
    </reaction>
</comment>
<dbReference type="InterPro" id="IPR000673">
    <property type="entry name" value="Sig_transdc_resp-reg_Me-estase"/>
</dbReference>